<evidence type="ECO:0000256" key="1">
    <source>
        <dbReference type="SAM" id="MobiDB-lite"/>
    </source>
</evidence>
<protein>
    <submittedName>
        <fullName evidence="2">Uncharacterized protein</fullName>
    </submittedName>
</protein>
<reference evidence="2" key="1">
    <citation type="submission" date="2022-07" db="EMBL/GenBank/DDBJ databases">
        <title>Fungi with potential for degradation of polypropylene.</title>
        <authorList>
            <person name="Gostincar C."/>
        </authorList>
    </citation>
    <scope>NUCLEOTIDE SEQUENCE</scope>
    <source>
        <strain evidence="2">EXF-13287</strain>
    </source>
</reference>
<gene>
    <name evidence="2" type="ORF">NKR19_g4381</name>
</gene>
<feature type="region of interest" description="Disordered" evidence="1">
    <location>
        <begin position="120"/>
        <end position="141"/>
    </location>
</feature>
<accession>A0AA38RRB6</accession>
<dbReference type="Proteomes" id="UP001174691">
    <property type="component" value="Unassembled WGS sequence"/>
</dbReference>
<dbReference type="AlphaFoldDB" id="A0AA38RRB6"/>
<sequence>MPRGNAQPDDVDISLRLKYGKHTIFMFVDPLAPFSKITGELLLVLRERYADGLYASRDSLKPTLSVPAEAEQVRVAYAVLKTPSDPTQGWKNLRITGDEKPVDKNIKNNAVVAFALQAPDDADENPTFDVEFPSPDDDIAD</sequence>
<proteinExistence type="predicted"/>
<comment type="caution">
    <text evidence="2">The sequence shown here is derived from an EMBL/GenBank/DDBJ whole genome shotgun (WGS) entry which is preliminary data.</text>
</comment>
<name>A0AA38RRB6_9PEZI</name>
<evidence type="ECO:0000313" key="3">
    <source>
        <dbReference type="Proteomes" id="UP001174691"/>
    </source>
</evidence>
<organism evidence="2 3">
    <name type="scientific">Coniochaeta hoffmannii</name>
    <dbReference type="NCBI Taxonomy" id="91930"/>
    <lineage>
        <taxon>Eukaryota</taxon>
        <taxon>Fungi</taxon>
        <taxon>Dikarya</taxon>
        <taxon>Ascomycota</taxon>
        <taxon>Pezizomycotina</taxon>
        <taxon>Sordariomycetes</taxon>
        <taxon>Sordariomycetidae</taxon>
        <taxon>Coniochaetales</taxon>
        <taxon>Coniochaetaceae</taxon>
        <taxon>Coniochaeta</taxon>
    </lineage>
</organism>
<evidence type="ECO:0000313" key="2">
    <source>
        <dbReference type="EMBL" id="KAJ9155869.1"/>
    </source>
</evidence>
<keyword evidence="3" id="KW-1185">Reference proteome</keyword>
<dbReference type="EMBL" id="JANBVN010000054">
    <property type="protein sequence ID" value="KAJ9155869.1"/>
    <property type="molecule type" value="Genomic_DNA"/>
</dbReference>